<evidence type="ECO:0000313" key="2">
    <source>
        <dbReference type="Proteomes" id="UP000683360"/>
    </source>
</evidence>
<proteinExistence type="predicted"/>
<accession>A0A8S3U375</accession>
<reference evidence="1" key="1">
    <citation type="submission" date="2021-03" db="EMBL/GenBank/DDBJ databases">
        <authorList>
            <person name="Bekaert M."/>
        </authorList>
    </citation>
    <scope>NUCLEOTIDE SEQUENCE</scope>
</reference>
<dbReference type="Proteomes" id="UP000683360">
    <property type="component" value="Unassembled WGS sequence"/>
</dbReference>
<keyword evidence="2" id="KW-1185">Reference proteome</keyword>
<sequence>MEVQSKTVDDASSLTYHEMFDNTLQLTETLSWNKCHKVEVDSSGFYKITLYCSSALREEIGNDANKVNYIEKGSVVLLVSIANMASLSLQKLSKQVQLFVYMILEIPDINGRMKNDLDILLLPVDFVITTEKEYTMQCDNCDTLLLPDSKFCNKCGVHIDKKFICSNCNNTVLNEKNDCPKCGEQLRRDKLMCSKLDFKSKFRVADDADALKSTVNKPEQKQDKRVLKDSDTLKTTVNIPEQNRDSRFLQAQSAIKGLGSFQEVKQLMKKINEEGSEGLVEHINTTLDKWKKKR</sequence>
<organism evidence="1 2">
    <name type="scientific">Mytilus edulis</name>
    <name type="common">Blue mussel</name>
    <dbReference type="NCBI Taxonomy" id="6550"/>
    <lineage>
        <taxon>Eukaryota</taxon>
        <taxon>Metazoa</taxon>
        <taxon>Spiralia</taxon>
        <taxon>Lophotrochozoa</taxon>
        <taxon>Mollusca</taxon>
        <taxon>Bivalvia</taxon>
        <taxon>Autobranchia</taxon>
        <taxon>Pteriomorphia</taxon>
        <taxon>Mytilida</taxon>
        <taxon>Mytiloidea</taxon>
        <taxon>Mytilidae</taxon>
        <taxon>Mytilinae</taxon>
        <taxon>Mytilus</taxon>
    </lineage>
</organism>
<dbReference type="AlphaFoldDB" id="A0A8S3U375"/>
<gene>
    <name evidence="1" type="ORF">MEDL_48975</name>
</gene>
<evidence type="ECO:0008006" key="3">
    <source>
        <dbReference type="Google" id="ProtNLM"/>
    </source>
</evidence>
<comment type="caution">
    <text evidence="1">The sequence shown here is derived from an EMBL/GenBank/DDBJ whole genome shotgun (WGS) entry which is preliminary data.</text>
</comment>
<name>A0A8S3U375_MYTED</name>
<dbReference type="EMBL" id="CAJPWZ010002356">
    <property type="protein sequence ID" value="CAG2236453.1"/>
    <property type="molecule type" value="Genomic_DNA"/>
</dbReference>
<protein>
    <recommendedName>
        <fullName evidence="3">DZANK-type domain-containing protein</fullName>
    </recommendedName>
</protein>
<evidence type="ECO:0000313" key="1">
    <source>
        <dbReference type="EMBL" id="CAG2236453.1"/>
    </source>
</evidence>